<proteinExistence type="predicted"/>
<dbReference type="PANTHER" id="PTHR48010:SF58">
    <property type="entry name" value="RECEPTOR PROTEIN KINASE-LIKE PROTEIN ZAR1"/>
    <property type="match status" value="1"/>
</dbReference>
<dbReference type="InterPro" id="IPR050994">
    <property type="entry name" value="At_inactive_RLKs"/>
</dbReference>
<dbReference type="Gene3D" id="3.80.10.10">
    <property type="entry name" value="Ribonuclease Inhibitor"/>
    <property type="match status" value="1"/>
</dbReference>
<dbReference type="SUPFAM" id="SSF52058">
    <property type="entry name" value="L domain-like"/>
    <property type="match status" value="1"/>
</dbReference>
<sequence length="447" mass="49970">MAPTIVAAYLEGIIASVVENNDFSSYNQDNLDTAKIWFQSPSNHPADFRENGDEYMKECFILALIYSAACNNGCRYLSKWLSTVTHCKWQGLSCNETKEITELNLWGRGLNGAFTLFGMKSLEVLDIRSNNINSFTVAGESTNIKRISFFENRLRSFKGGGTFTKLKSLHLGFNQLSDDFIITREDFPTSIKHLDLSGNGLTGVRGLEVLTNLQNLQLGGNKLEGDFIVNKENFPTSIKMLSLRRNQLTGFVGGAILTSLEKLWIDNNEISGDLMITAENFPPSIKYLWMHTNKLTSVDAEPGVGLNLESLILSFQNNDGIMAKDELCKRRPELTISPSDACSLGKMTPAYLESIIASVIDSNDFSSYNQDDFDVAKSWFLNPSNHLIDNEIGAEYMKVRSFVLHEVALDVPYLIGSQEKIIVNGGKVLNVTHRRVYMKYLVEEDVG</sequence>
<dbReference type="EMBL" id="BLLK01000045">
    <property type="protein sequence ID" value="GFH52563.1"/>
    <property type="molecule type" value="Genomic_DNA"/>
</dbReference>
<protein>
    <recommendedName>
        <fullName evidence="3">Leucine-rich repeat-containing N-terminal plant-type domain-containing protein</fullName>
    </recommendedName>
</protein>
<evidence type="ECO:0008006" key="3">
    <source>
        <dbReference type="Google" id="ProtNLM"/>
    </source>
</evidence>
<comment type="caution">
    <text evidence="1">The sequence shown here is derived from an EMBL/GenBank/DDBJ whole genome shotgun (WGS) entry which is preliminary data.</text>
</comment>
<gene>
    <name evidence="1" type="ORF">CTEN210_09039</name>
</gene>
<dbReference type="Proteomes" id="UP001054902">
    <property type="component" value="Unassembled WGS sequence"/>
</dbReference>
<dbReference type="InterPro" id="IPR032675">
    <property type="entry name" value="LRR_dom_sf"/>
</dbReference>
<organism evidence="1 2">
    <name type="scientific">Chaetoceros tenuissimus</name>
    <dbReference type="NCBI Taxonomy" id="426638"/>
    <lineage>
        <taxon>Eukaryota</taxon>
        <taxon>Sar</taxon>
        <taxon>Stramenopiles</taxon>
        <taxon>Ochrophyta</taxon>
        <taxon>Bacillariophyta</taxon>
        <taxon>Coscinodiscophyceae</taxon>
        <taxon>Chaetocerotophycidae</taxon>
        <taxon>Chaetocerotales</taxon>
        <taxon>Chaetocerotaceae</taxon>
        <taxon>Chaetoceros</taxon>
    </lineage>
</organism>
<dbReference type="AlphaFoldDB" id="A0AAD3H782"/>
<dbReference type="PROSITE" id="PS51450">
    <property type="entry name" value="LRR"/>
    <property type="match status" value="1"/>
</dbReference>
<evidence type="ECO:0000313" key="2">
    <source>
        <dbReference type="Proteomes" id="UP001054902"/>
    </source>
</evidence>
<dbReference type="PANTHER" id="PTHR48010">
    <property type="entry name" value="OS05G0588300 PROTEIN"/>
    <property type="match status" value="1"/>
</dbReference>
<name>A0AAD3H782_9STRA</name>
<dbReference type="InterPro" id="IPR001611">
    <property type="entry name" value="Leu-rich_rpt"/>
</dbReference>
<evidence type="ECO:0000313" key="1">
    <source>
        <dbReference type="EMBL" id="GFH52563.1"/>
    </source>
</evidence>
<keyword evidence="2" id="KW-1185">Reference proteome</keyword>
<accession>A0AAD3H782</accession>
<reference evidence="1 2" key="1">
    <citation type="journal article" date="2021" name="Sci. Rep.">
        <title>The genome of the diatom Chaetoceros tenuissimus carries an ancient integrated fragment of an extant virus.</title>
        <authorList>
            <person name="Hongo Y."/>
            <person name="Kimura K."/>
            <person name="Takaki Y."/>
            <person name="Yoshida Y."/>
            <person name="Baba S."/>
            <person name="Kobayashi G."/>
            <person name="Nagasaki K."/>
            <person name="Hano T."/>
            <person name="Tomaru Y."/>
        </authorList>
    </citation>
    <scope>NUCLEOTIDE SEQUENCE [LARGE SCALE GENOMIC DNA]</scope>
    <source>
        <strain evidence="1 2">NIES-3715</strain>
    </source>
</reference>